<dbReference type="GO" id="GO:0003866">
    <property type="term" value="F:3-phosphoshikimate 1-carboxyvinyltransferase activity"/>
    <property type="evidence" value="ECO:0007669"/>
    <property type="project" value="UniProtKB-EC"/>
</dbReference>
<feature type="domain" description="Enolpyruvate transferase" evidence="2">
    <location>
        <begin position="53"/>
        <end position="200"/>
    </location>
</feature>
<dbReference type="Gene3D" id="3.65.10.10">
    <property type="entry name" value="Enolpyruvate transferase domain"/>
    <property type="match status" value="1"/>
</dbReference>
<evidence type="ECO:0000259" key="2">
    <source>
        <dbReference type="Pfam" id="PF00275"/>
    </source>
</evidence>
<dbReference type="InterPro" id="IPR036968">
    <property type="entry name" value="Enolpyruvate_Tfrase_sf"/>
</dbReference>
<organism evidence="3 4">
    <name type="scientific">Candidatus Lokiarchaeum ossiferum</name>
    <dbReference type="NCBI Taxonomy" id="2951803"/>
    <lineage>
        <taxon>Archaea</taxon>
        <taxon>Promethearchaeati</taxon>
        <taxon>Promethearchaeota</taxon>
        <taxon>Promethearchaeia</taxon>
        <taxon>Promethearchaeales</taxon>
        <taxon>Promethearchaeaceae</taxon>
        <taxon>Candidatus Lokiarchaeum</taxon>
    </lineage>
</organism>
<evidence type="ECO:0000313" key="3">
    <source>
        <dbReference type="EMBL" id="UYP47756.1"/>
    </source>
</evidence>
<proteinExistence type="predicted"/>
<reference evidence="3" key="1">
    <citation type="submission" date="2022-09" db="EMBL/GenBank/DDBJ databases">
        <title>Actin cytoskeleton and complex cell architecture in an #Asgard archaeon.</title>
        <authorList>
            <person name="Ponce Toledo R.I."/>
            <person name="Schleper C."/>
            <person name="Rodrigues Oliveira T."/>
            <person name="Wollweber F."/>
            <person name="Xu J."/>
            <person name="Rittmann S."/>
            <person name="Klingl A."/>
            <person name="Pilhofer M."/>
        </authorList>
    </citation>
    <scope>NUCLEOTIDE SEQUENCE</scope>
    <source>
        <strain evidence="3">B-35</strain>
    </source>
</reference>
<keyword evidence="1 3" id="KW-0808">Transferase</keyword>
<dbReference type="EMBL" id="CP104013">
    <property type="protein sequence ID" value="UYP47756.1"/>
    <property type="molecule type" value="Genomic_DNA"/>
</dbReference>
<dbReference type="SUPFAM" id="SSF55205">
    <property type="entry name" value="EPT/RTPC-like"/>
    <property type="match status" value="1"/>
</dbReference>
<dbReference type="EC" id="2.5.1.19" evidence="3"/>
<evidence type="ECO:0000256" key="1">
    <source>
        <dbReference type="ARBA" id="ARBA00022679"/>
    </source>
</evidence>
<dbReference type="Proteomes" id="UP001208689">
    <property type="component" value="Chromosome"/>
</dbReference>
<accession>A0ABY6HW58</accession>
<evidence type="ECO:0000313" key="4">
    <source>
        <dbReference type="Proteomes" id="UP001208689"/>
    </source>
</evidence>
<gene>
    <name evidence="3" type="ORF">NEF87_004041</name>
</gene>
<keyword evidence="4" id="KW-1185">Reference proteome</keyword>
<name>A0ABY6HW58_9ARCH</name>
<dbReference type="InterPro" id="IPR001986">
    <property type="entry name" value="Enolpyruvate_Tfrase_dom"/>
</dbReference>
<dbReference type="Pfam" id="PF00275">
    <property type="entry name" value="EPSP_synthase"/>
    <property type="match status" value="1"/>
</dbReference>
<sequence>MKILPLNSFCKMKIENNIPREFFDAIIAIFALYPFSEKVTFSLEFIPNSSKEKEFLQLIKKMGVEFIDNAHSGEFSLSGGTFLDGLQIDCNIYSKFLPILIVIGVFCNYDSRFYNLKKISDEERKIIEDLLKILQSMGVQYAITQDSVFLQGPQQIIGFKQENVNNLSIAKSLVVAGLYARTSSEIKVVSSLQEKFNSFTTYLADFICEFNN</sequence>
<protein>
    <submittedName>
        <fullName evidence="3">3-phosphoshikimate 1-carboxyvinyltransferase</fullName>
        <ecNumber evidence="3">2.5.1.19</ecNumber>
    </submittedName>
</protein>
<dbReference type="InterPro" id="IPR013792">
    <property type="entry name" value="RNA3'P_cycl/enolpyr_Trfase_a/b"/>
</dbReference>